<dbReference type="AlphaFoldDB" id="A0A4R5KPH3"/>
<dbReference type="RefSeq" id="WP_133203924.1">
    <property type="nucleotide sequence ID" value="NZ_SMRU01000009.1"/>
</dbReference>
<evidence type="ECO:0000313" key="2">
    <source>
        <dbReference type="Proteomes" id="UP000295511"/>
    </source>
</evidence>
<reference evidence="1 2" key="1">
    <citation type="submission" date="2019-03" db="EMBL/GenBank/DDBJ databases">
        <title>Whole genome sequence of Arthrobacter sp JH1-1.</title>
        <authorList>
            <person name="Trinh H.N."/>
        </authorList>
    </citation>
    <scope>NUCLEOTIDE SEQUENCE [LARGE SCALE GENOMIC DNA]</scope>
    <source>
        <strain evidence="1 2">JH1-1</strain>
    </source>
</reference>
<keyword evidence="2" id="KW-1185">Reference proteome</keyword>
<name>A0A4R5KPH3_9MICC</name>
<sequence length="77" mass="8973">MNTVIRAIPTSLMHINQFGERYFTTDKLSWQQQIDLKDELAGQGYLVQEIYLPDPLQVLVERRVRTELQAESAKKPL</sequence>
<comment type="caution">
    <text evidence="1">The sequence shown here is derived from an EMBL/GenBank/DDBJ whole genome shotgun (WGS) entry which is preliminary data.</text>
</comment>
<dbReference type="EMBL" id="SMRU01000009">
    <property type="protein sequence ID" value="TDF96875.1"/>
    <property type="molecule type" value="Genomic_DNA"/>
</dbReference>
<proteinExistence type="predicted"/>
<dbReference type="Proteomes" id="UP000295511">
    <property type="component" value="Unassembled WGS sequence"/>
</dbReference>
<protein>
    <submittedName>
        <fullName evidence="1">Uncharacterized protein</fullName>
    </submittedName>
</protein>
<evidence type="ECO:0000313" key="1">
    <source>
        <dbReference type="EMBL" id="TDF96875.1"/>
    </source>
</evidence>
<organism evidence="1 2">
    <name type="scientific">Arthrobacter terricola</name>
    <dbReference type="NCBI Taxonomy" id="2547396"/>
    <lineage>
        <taxon>Bacteria</taxon>
        <taxon>Bacillati</taxon>
        <taxon>Actinomycetota</taxon>
        <taxon>Actinomycetes</taxon>
        <taxon>Micrococcales</taxon>
        <taxon>Micrococcaceae</taxon>
        <taxon>Arthrobacter</taxon>
    </lineage>
</organism>
<accession>A0A4R5KPH3</accession>
<gene>
    <name evidence="1" type="ORF">E1809_09130</name>
</gene>